<dbReference type="Proteomes" id="UP000823604">
    <property type="component" value="Unassembled WGS sequence"/>
</dbReference>
<feature type="domain" description="Murein transglycosylase-C N-terminal" evidence="5">
    <location>
        <begin position="77"/>
        <end position="129"/>
    </location>
</feature>
<dbReference type="CDD" id="cd16893">
    <property type="entry name" value="LT_MltC_MltE"/>
    <property type="match status" value="1"/>
</dbReference>
<dbReference type="InterPro" id="IPR000189">
    <property type="entry name" value="Transglyc_AS"/>
</dbReference>
<feature type="compositionally biased region" description="Basic and acidic residues" evidence="2">
    <location>
        <begin position="207"/>
        <end position="221"/>
    </location>
</feature>
<dbReference type="Pfam" id="PF01464">
    <property type="entry name" value="SLT"/>
    <property type="match status" value="1"/>
</dbReference>
<dbReference type="Pfam" id="PF11873">
    <property type="entry name" value="Mltc_N"/>
    <property type="match status" value="1"/>
</dbReference>
<accession>A0A9D9IH01</accession>
<dbReference type="PROSITE" id="PS00922">
    <property type="entry name" value="TRANSGLYCOSYLASE"/>
    <property type="match status" value="1"/>
</dbReference>
<evidence type="ECO:0000256" key="2">
    <source>
        <dbReference type="SAM" id="MobiDB-lite"/>
    </source>
</evidence>
<feature type="region of interest" description="Disordered" evidence="2">
    <location>
        <begin position="184"/>
        <end position="242"/>
    </location>
</feature>
<reference evidence="6" key="1">
    <citation type="submission" date="2020-10" db="EMBL/GenBank/DDBJ databases">
        <authorList>
            <person name="Gilroy R."/>
        </authorList>
    </citation>
    <scope>NUCLEOTIDE SEQUENCE</scope>
    <source>
        <strain evidence="6">B1-8020</strain>
    </source>
</reference>
<gene>
    <name evidence="6" type="ORF">IAB81_03320</name>
</gene>
<dbReference type="GO" id="GO:0016020">
    <property type="term" value="C:membrane"/>
    <property type="evidence" value="ECO:0007669"/>
    <property type="project" value="InterPro"/>
</dbReference>
<protein>
    <submittedName>
        <fullName evidence="6">DUF3393 domain-containing protein</fullName>
    </submittedName>
</protein>
<dbReference type="EMBL" id="JADIMA010000034">
    <property type="protein sequence ID" value="MBO8472642.1"/>
    <property type="molecule type" value="Genomic_DNA"/>
</dbReference>
<reference evidence="6" key="2">
    <citation type="journal article" date="2021" name="PeerJ">
        <title>Extensive microbial diversity within the chicken gut microbiome revealed by metagenomics and culture.</title>
        <authorList>
            <person name="Gilroy R."/>
            <person name="Ravi A."/>
            <person name="Getino M."/>
            <person name="Pursley I."/>
            <person name="Horton D.L."/>
            <person name="Alikhan N.F."/>
            <person name="Baker D."/>
            <person name="Gharbi K."/>
            <person name="Hall N."/>
            <person name="Watson M."/>
            <person name="Adriaenssens E.M."/>
            <person name="Foster-Nyarko E."/>
            <person name="Jarju S."/>
            <person name="Secka A."/>
            <person name="Antonio M."/>
            <person name="Oren A."/>
            <person name="Chaudhuri R.R."/>
            <person name="La Ragione R."/>
            <person name="Hildebrand F."/>
            <person name="Pallen M.J."/>
        </authorList>
    </citation>
    <scope>NUCLEOTIDE SEQUENCE</scope>
    <source>
        <strain evidence="6">B1-8020</strain>
    </source>
</reference>
<comment type="similarity">
    <text evidence="1">Belongs to the transglycosylase Slt family.</text>
</comment>
<dbReference type="InterPro" id="IPR024570">
    <property type="entry name" value="Murein_transglycosylaseC_N"/>
</dbReference>
<evidence type="ECO:0000313" key="7">
    <source>
        <dbReference type="Proteomes" id="UP000823604"/>
    </source>
</evidence>
<name>A0A9D9IH01_9BACT</name>
<dbReference type="InterPro" id="IPR008258">
    <property type="entry name" value="Transglycosylase_SLT_dom_1"/>
</dbReference>
<evidence type="ECO:0000259" key="4">
    <source>
        <dbReference type="Pfam" id="PF01464"/>
    </source>
</evidence>
<dbReference type="PANTHER" id="PTHR37423">
    <property type="entry name" value="SOLUBLE LYTIC MUREIN TRANSGLYCOSYLASE-RELATED"/>
    <property type="match status" value="1"/>
</dbReference>
<dbReference type="InterPro" id="IPR023346">
    <property type="entry name" value="Lysozyme-like_dom_sf"/>
</dbReference>
<dbReference type="Gene3D" id="1.10.530.10">
    <property type="match status" value="1"/>
</dbReference>
<dbReference type="GO" id="GO:0000270">
    <property type="term" value="P:peptidoglycan metabolic process"/>
    <property type="evidence" value="ECO:0007669"/>
    <property type="project" value="InterPro"/>
</dbReference>
<comment type="caution">
    <text evidence="6">The sequence shown here is derived from an EMBL/GenBank/DDBJ whole genome shotgun (WGS) entry which is preliminary data.</text>
</comment>
<dbReference type="GO" id="GO:0008933">
    <property type="term" value="F:peptidoglycan lytic transglycosylase activity"/>
    <property type="evidence" value="ECO:0007669"/>
    <property type="project" value="InterPro"/>
</dbReference>
<evidence type="ECO:0000259" key="5">
    <source>
        <dbReference type="Pfam" id="PF11873"/>
    </source>
</evidence>
<evidence type="ECO:0000313" key="6">
    <source>
        <dbReference type="EMBL" id="MBO8472642.1"/>
    </source>
</evidence>
<organism evidence="6 7">
    <name type="scientific">Candidatus Merdivivens pullicola</name>
    <dbReference type="NCBI Taxonomy" id="2840872"/>
    <lineage>
        <taxon>Bacteria</taxon>
        <taxon>Pseudomonadati</taxon>
        <taxon>Bacteroidota</taxon>
        <taxon>Bacteroidia</taxon>
        <taxon>Bacteroidales</taxon>
        <taxon>Muribaculaceae</taxon>
        <taxon>Muribaculaceae incertae sedis</taxon>
        <taxon>Candidatus Merdivivens</taxon>
    </lineage>
</organism>
<dbReference type="AlphaFoldDB" id="A0A9D9IH01"/>
<keyword evidence="3" id="KW-0732">Signal</keyword>
<proteinExistence type="inferred from homology"/>
<feature type="chain" id="PRO_5039659184" evidence="3">
    <location>
        <begin position="33"/>
        <end position="458"/>
    </location>
</feature>
<feature type="domain" description="Transglycosylase SLT" evidence="4">
    <location>
        <begin position="293"/>
        <end position="414"/>
    </location>
</feature>
<sequence length="458" mass="51437">MWYVPVNYYKTMKPGATITAMFLALCYHGVSAQTPLDSIRSAFEGQMDETVEEFREYSRSAMDEYNAYVRQAAKDFAEYTQSIQSVWGDEGTALDTPTEWVEYSDDFRSRSIVDFDSGDIIVEVMLADDAGMSDSLLEETVRRMLESRGSTCPYNSSVDVSEPLTDKPVLEGLIDLSRFDIAPSGSGEKAAPAKPKTPPMPAVKGKKLPEKETSRKEKPADGKPTMAERTLAGENKDKQPEIGNAAIAEAVVRQSTKTYKTYVKDGEKKTAVRINLSLVTDNLSKNAALYKDLIAEFSEKFGIEQALIFAVMEQESRFNPQATSWVPAYGLMQLVPESGGFDAYRYVYGREWVPTRSYLFNPRNNIELGTAYLRILENQFSNIEDPHCRRLCVIAGYNTGAGNVSRAFTGNTNLRKALPLINEYGYRQLYDHLTTRLGTEEARNYVSGVTQRREKYLK</sequence>
<feature type="signal peptide" evidence="3">
    <location>
        <begin position="1"/>
        <end position="32"/>
    </location>
</feature>
<evidence type="ECO:0000256" key="3">
    <source>
        <dbReference type="SAM" id="SignalP"/>
    </source>
</evidence>
<evidence type="ECO:0000256" key="1">
    <source>
        <dbReference type="ARBA" id="ARBA00007734"/>
    </source>
</evidence>
<dbReference type="PANTHER" id="PTHR37423:SF2">
    <property type="entry name" value="MEMBRANE-BOUND LYTIC MUREIN TRANSGLYCOSYLASE C"/>
    <property type="match status" value="1"/>
</dbReference>
<dbReference type="SUPFAM" id="SSF53955">
    <property type="entry name" value="Lysozyme-like"/>
    <property type="match status" value="1"/>
</dbReference>